<feature type="domain" description="Dihydroneopterin aldolase/epimerase" evidence="1">
    <location>
        <begin position="49"/>
        <end position="153"/>
    </location>
</feature>
<dbReference type="GO" id="GO:0006760">
    <property type="term" value="P:folic acid-containing compound metabolic process"/>
    <property type="evidence" value="ECO:0007669"/>
    <property type="project" value="InterPro"/>
</dbReference>
<dbReference type="GO" id="GO:0004150">
    <property type="term" value="F:dihydroneopterin aldolase activity"/>
    <property type="evidence" value="ECO:0007669"/>
    <property type="project" value="InterPro"/>
</dbReference>
<dbReference type="Gene3D" id="3.30.1130.10">
    <property type="match status" value="1"/>
</dbReference>
<dbReference type="InterPro" id="IPR043133">
    <property type="entry name" value="GTP-CH-I_C/QueF"/>
</dbReference>
<name>A0A4Q4IZT4_9SPHN</name>
<dbReference type="AlphaFoldDB" id="A0A4Q4IZT4"/>
<dbReference type="InterPro" id="IPR006157">
    <property type="entry name" value="FolB_dom"/>
</dbReference>
<evidence type="ECO:0000259" key="1">
    <source>
        <dbReference type="SMART" id="SM00905"/>
    </source>
</evidence>
<dbReference type="SMART" id="SM00905">
    <property type="entry name" value="FolB"/>
    <property type="match status" value="1"/>
</dbReference>
<comment type="caution">
    <text evidence="2">The sequence shown here is derived from an EMBL/GenBank/DDBJ whole genome shotgun (WGS) entry which is preliminary data.</text>
</comment>
<dbReference type="Proteomes" id="UP000292734">
    <property type="component" value="Unassembled WGS sequence"/>
</dbReference>
<dbReference type="EMBL" id="SEOM01000008">
    <property type="protein sequence ID" value="RYL98599.1"/>
    <property type="molecule type" value="Genomic_DNA"/>
</dbReference>
<proteinExistence type="predicted"/>
<sequence length="162" mass="17850">MMSRQSAGLLGISCMIETNFPGLATNEPSCRHCRHRTGSAIGPEQKLWVRAQNISIMASVGIHRGEKDHHQEILLNIAAEVREPESDRIDRAVDYRTLVDAARRLAAEGHFELIETLACELGRRLIGLDRVSAVDIELFKPAAIAPAMASVRYHAAKPDQSS</sequence>
<evidence type="ECO:0000313" key="3">
    <source>
        <dbReference type="Proteomes" id="UP000292734"/>
    </source>
</evidence>
<evidence type="ECO:0000313" key="2">
    <source>
        <dbReference type="EMBL" id="RYL98599.1"/>
    </source>
</evidence>
<dbReference type="SUPFAM" id="SSF55620">
    <property type="entry name" value="Tetrahydrobiopterin biosynthesis enzymes-like"/>
    <property type="match status" value="1"/>
</dbReference>
<gene>
    <name evidence="2" type="ORF">EWH08_17255</name>
</gene>
<organism evidence="2 3">
    <name type="scientific">Sphingobium indicum</name>
    <dbReference type="NCBI Taxonomy" id="332055"/>
    <lineage>
        <taxon>Bacteria</taxon>
        <taxon>Pseudomonadati</taxon>
        <taxon>Pseudomonadota</taxon>
        <taxon>Alphaproteobacteria</taxon>
        <taxon>Sphingomonadales</taxon>
        <taxon>Sphingomonadaceae</taxon>
        <taxon>Sphingobium</taxon>
    </lineage>
</organism>
<reference evidence="2 3" key="1">
    <citation type="submission" date="2019-02" db="EMBL/GenBank/DDBJ databases">
        <authorList>
            <person name="Feng G."/>
        </authorList>
    </citation>
    <scope>NUCLEOTIDE SEQUENCE [LARGE SCALE GENOMIC DNA]</scope>
    <source>
        <strain evidence="2 3">DSM 26779</strain>
    </source>
</reference>
<accession>A0A4Q4IZT4</accession>
<protein>
    <submittedName>
        <fullName evidence="2">Dihydroneopterin aldolase</fullName>
    </submittedName>
</protein>
<dbReference type="Pfam" id="PF02152">
    <property type="entry name" value="FolB"/>
    <property type="match status" value="1"/>
</dbReference>